<feature type="compositionally biased region" description="Polar residues" evidence="8">
    <location>
        <begin position="176"/>
        <end position="186"/>
    </location>
</feature>
<dbReference type="Pfam" id="PF00856">
    <property type="entry name" value="SET"/>
    <property type="match status" value="1"/>
</dbReference>
<comment type="caution">
    <text evidence="12">The sequence shown here is derived from an EMBL/GenBank/DDBJ whole genome shotgun (WGS) entry which is preliminary data.</text>
</comment>
<dbReference type="Pfam" id="PF05033">
    <property type="entry name" value="Pre-SET"/>
    <property type="match status" value="1"/>
</dbReference>
<protein>
    <recommendedName>
        <fullName evidence="13">Histone-lysine N-methyltransferase</fullName>
    </recommendedName>
</protein>
<dbReference type="InterPro" id="IPR003616">
    <property type="entry name" value="Post-SET_dom"/>
</dbReference>
<proteinExistence type="predicted"/>
<keyword evidence="7" id="KW-0862">Zinc</keyword>
<evidence type="ECO:0000259" key="11">
    <source>
        <dbReference type="PROSITE" id="PS50868"/>
    </source>
</evidence>
<evidence type="ECO:0000313" key="12">
    <source>
        <dbReference type="EMBL" id="KAG5168870.1"/>
    </source>
</evidence>
<dbReference type="AlphaFoldDB" id="A0A8H7Y0C9"/>
<feature type="compositionally biased region" description="Polar residues" evidence="8">
    <location>
        <begin position="21"/>
        <end position="33"/>
    </location>
</feature>
<feature type="compositionally biased region" description="Low complexity" evidence="8">
    <location>
        <begin position="187"/>
        <end position="202"/>
    </location>
</feature>
<evidence type="ECO:0000256" key="8">
    <source>
        <dbReference type="SAM" id="MobiDB-lite"/>
    </source>
</evidence>
<feature type="domain" description="Post-SET" evidence="11">
    <location>
        <begin position="654"/>
        <end position="670"/>
    </location>
</feature>
<feature type="region of interest" description="Disordered" evidence="8">
    <location>
        <begin position="274"/>
        <end position="333"/>
    </location>
</feature>
<evidence type="ECO:0008006" key="13">
    <source>
        <dbReference type="Google" id="ProtNLM"/>
    </source>
</evidence>
<feature type="region of interest" description="Disordered" evidence="8">
    <location>
        <begin position="1"/>
        <end position="51"/>
    </location>
</feature>
<dbReference type="PROSITE" id="PS50867">
    <property type="entry name" value="PRE_SET"/>
    <property type="match status" value="1"/>
</dbReference>
<dbReference type="InterPro" id="IPR046341">
    <property type="entry name" value="SET_dom_sf"/>
</dbReference>
<feature type="domain" description="Pre-SET" evidence="10">
    <location>
        <begin position="438"/>
        <end position="510"/>
    </location>
</feature>
<feature type="region of interest" description="Disordered" evidence="8">
    <location>
        <begin position="353"/>
        <end position="374"/>
    </location>
</feature>
<dbReference type="PROSITE" id="PS50280">
    <property type="entry name" value="SET"/>
    <property type="match status" value="1"/>
</dbReference>
<dbReference type="EMBL" id="JAFIQS010000005">
    <property type="protein sequence ID" value="KAG5168870.1"/>
    <property type="molecule type" value="Genomic_DNA"/>
</dbReference>
<dbReference type="InterPro" id="IPR007728">
    <property type="entry name" value="Pre-SET_dom"/>
</dbReference>
<dbReference type="GO" id="GO:0005634">
    <property type="term" value="C:nucleus"/>
    <property type="evidence" value="ECO:0007669"/>
    <property type="project" value="InterPro"/>
</dbReference>
<evidence type="ECO:0000256" key="7">
    <source>
        <dbReference type="ARBA" id="ARBA00022833"/>
    </source>
</evidence>
<sequence length="671" mass="75084">MQDEITEISNKKTRDEDDNSDSGGSLFSRSPSPVTEDGKERWRMSDPPQEIFDDGEWKFQIIGEEVDHNGQVVYEVEWEDWYRKDGSNTTWETAETISDVQWKQARQKARHEMASKSLSMKVITTTDIHNTETHLRNDAYNEKMKKYSKQKEPNLFEQMEKLMAKHEALDRIAAQGSATVERSQAGSSKVSRSSSRLSSKSSATLLPGHAESFAKSRHPSVPSISHSYASSKPSSSMTILSSASPLSPPLPSKSIPSLKGKEKAVICHFSSPECPSSRESLPLDNHQPSSTFSSSSGEPTAYKRSKQSSPQHSDSESSQLLFSSSNRGRKRSRHLIMSGSEVEDADIREISPFIPPKVAPHKKNSAASSSSMDDSLHRRLELEKAWNIEAQRMGAAPIYFVNDIDDEPIPSVDPHFRYIEKSYEFAPGIEKPSDEFLLRCSCKKCTKAIYCDCQHPSFMLDEKNVPFFAYDKYGLFAFNINKGIEVIECNKLCKCAKSPGQCPNRVSQIPRKHPIEIFKTPTRGWGVRSTEAIKKGQVLGIYTGLVITREAANALPGPLAKYRFDLDGDELANEEEENPSTLGLYSVDSRLHGNWTRFINHSCSPNLQIYLVVHDTPPGIGLPYIAFVANQNIPIRKELTFDYNPGQSSTLEEGADPCHCGSNECRGFLFF</sequence>
<dbReference type="SMART" id="SM00317">
    <property type="entry name" value="SET"/>
    <property type="match status" value="1"/>
</dbReference>
<dbReference type="GO" id="GO:0042054">
    <property type="term" value="F:histone methyltransferase activity"/>
    <property type="evidence" value="ECO:0007669"/>
    <property type="project" value="InterPro"/>
</dbReference>
<evidence type="ECO:0000256" key="4">
    <source>
        <dbReference type="ARBA" id="ARBA00022679"/>
    </source>
</evidence>
<dbReference type="GO" id="GO:0008270">
    <property type="term" value="F:zinc ion binding"/>
    <property type="evidence" value="ECO:0007669"/>
    <property type="project" value="InterPro"/>
</dbReference>
<dbReference type="InterPro" id="IPR050973">
    <property type="entry name" value="H3K9_Histone-Lys_N-MTase"/>
</dbReference>
<dbReference type="GO" id="GO:0032259">
    <property type="term" value="P:methylation"/>
    <property type="evidence" value="ECO:0007669"/>
    <property type="project" value="UniProtKB-KW"/>
</dbReference>
<dbReference type="SUPFAM" id="SSF82199">
    <property type="entry name" value="SET domain"/>
    <property type="match status" value="1"/>
</dbReference>
<dbReference type="PROSITE" id="PS50868">
    <property type="entry name" value="POST_SET"/>
    <property type="match status" value="1"/>
</dbReference>
<gene>
    <name evidence="12" type="ORF">JR316_005424</name>
</gene>
<dbReference type="GO" id="GO:0005694">
    <property type="term" value="C:chromosome"/>
    <property type="evidence" value="ECO:0007669"/>
    <property type="project" value="UniProtKB-SubCell"/>
</dbReference>
<evidence type="ECO:0000256" key="5">
    <source>
        <dbReference type="ARBA" id="ARBA00022691"/>
    </source>
</evidence>
<accession>A0A8H7Y0C9</accession>
<evidence type="ECO:0000256" key="6">
    <source>
        <dbReference type="ARBA" id="ARBA00022723"/>
    </source>
</evidence>
<dbReference type="InterPro" id="IPR001214">
    <property type="entry name" value="SET_dom"/>
</dbReference>
<dbReference type="Gene3D" id="2.170.270.10">
    <property type="entry name" value="SET domain"/>
    <property type="match status" value="1"/>
</dbReference>
<feature type="compositionally biased region" description="Low complexity" evidence="8">
    <location>
        <begin position="307"/>
        <end position="325"/>
    </location>
</feature>
<dbReference type="PANTHER" id="PTHR46223:SF3">
    <property type="entry name" value="HISTONE-LYSINE N-METHYLTRANSFERASE SET-23"/>
    <property type="match status" value="1"/>
</dbReference>
<keyword evidence="4" id="KW-0808">Transferase</keyword>
<evidence type="ECO:0000256" key="2">
    <source>
        <dbReference type="ARBA" id="ARBA00022454"/>
    </source>
</evidence>
<feature type="compositionally biased region" description="Low complexity" evidence="8">
    <location>
        <begin position="223"/>
        <end position="245"/>
    </location>
</feature>
<evidence type="ECO:0000256" key="3">
    <source>
        <dbReference type="ARBA" id="ARBA00022603"/>
    </source>
</evidence>
<keyword evidence="6" id="KW-0479">Metal-binding</keyword>
<evidence type="ECO:0000259" key="9">
    <source>
        <dbReference type="PROSITE" id="PS50280"/>
    </source>
</evidence>
<evidence type="ECO:0000259" key="10">
    <source>
        <dbReference type="PROSITE" id="PS50867"/>
    </source>
</evidence>
<reference evidence="12" key="1">
    <citation type="submission" date="2021-02" db="EMBL/GenBank/DDBJ databases">
        <title>Psilocybe cubensis genome.</title>
        <authorList>
            <person name="Mckernan K.J."/>
            <person name="Crawford S."/>
            <person name="Trippe A."/>
            <person name="Kane L.T."/>
            <person name="Mclaughlin S."/>
        </authorList>
    </citation>
    <scope>NUCLEOTIDE SEQUENCE [LARGE SCALE GENOMIC DNA]</scope>
    <source>
        <strain evidence="12">MGC-MH-2018</strain>
    </source>
</reference>
<organism evidence="12">
    <name type="scientific">Psilocybe cubensis</name>
    <name type="common">Psychedelic mushroom</name>
    <name type="synonym">Stropharia cubensis</name>
    <dbReference type="NCBI Taxonomy" id="181762"/>
    <lineage>
        <taxon>Eukaryota</taxon>
        <taxon>Fungi</taxon>
        <taxon>Dikarya</taxon>
        <taxon>Basidiomycota</taxon>
        <taxon>Agaricomycotina</taxon>
        <taxon>Agaricomycetes</taxon>
        <taxon>Agaricomycetidae</taxon>
        <taxon>Agaricales</taxon>
        <taxon>Agaricineae</taxon>
        <taxon>Strophariaceae</taxon>
        <taxon>Psilocybe</taxon>
    </lineage>
</organism>
<keyword evidence="2" id="KW-0158">Chromosome</keyword>
<name>A0A8H7Y0C9_PSICU</name>
<feature type="region of interest" description="Disordered" evidence="8">
    <location>
        <begin position="175"/>
        <end position="257"/>
    </location>
</feature>
<feature type="domain" description="SET" evidence="9">
    <location>
        <begin position="513"/>
        <end position="644"/>
    </location>
</feature>
<keyword evidence="5" id="KW-0949">S-adenosyl-L-methionine</keyword>
<comment type="subcellular location">
    <subcellularLocation>
        <location evidence="1">Chromosome</location>
    </subcellularLocation>
</comment>
<evidence type="ECO:0000256" key="1">
    <source>
        <dbReference type="ARBA" id="ARBA00004286"/>
    </source>
</evidence>
<keyword evidence="3" id="KW-0489">Methyltransferase</keyword>
<dbReference type="PANTHER" id="PTHR46223">
    <property type="entry name" value="HISTONE-LYSINE N-METHYLTRANSFERASE SUV39H"/>
    <property type="match status" value="1"/>
</dbReference>